<comment type="similarity">
    <text evidence="3">Belongs to the TMEM170 family.</text>
</comment>
<dbReference type="PANTHER" id="PTHR22779:SF2">
    <property type="entry name" value="TRANSMEMBRANE PROTEIN 170A"/>
    <property type="match status" value="1"/>
</dbReference>
<reference evidence="13" key="2">
    <citation type="submission" date="2025-09" db="UniProtKB">
        <authorList>
            <consortium name="Ensembl"/>
        </authorList>
    </citation>
    <scope>IDENTIFICATION</scope>
</reference>
<dbReference type="Proteomes" id="UP000694549">
    <property type="component" value="Unplaced"/>
</dbReference>
<evidence type="ECO:0000256" key="1">
    <source>
        <dbReference type="ARBA" id="ARBA00004259"/>
    </source>
</evidence>
<evidence type="ECO:0000256" key="7">
    <source>
        <dbReference type="ARBA" id="ARBA00023136"/>
    </source>
</evidence>
<evidence type="ECO:0000256" key="8">
    <source>
        <dbReference type="ARBA" id="ARBA00023180"/>
    </source>
</evidence>
<evidence type="ECO:0000313" key="14">
    <source>
        <dbReference type="Proteomes" id="UP000694549"/>
    </source>
</evidence>
<evidence type="ECO:0000256" key="6">
    <source>
        <dbReference type="ARBA" id="ARBA00022989"/>
    </source>
</evidence>
<dbReference type="GO" id="GO:0005635">
    <property type="term" value="C:nuclear envelope"/>
    <property type="evidence" value="ECO:0007669"/>
    <property type="project" value="UniProtKB-SubCell"/>
</dbReference>
<evidence type="ECO:0000313" key="13">
    <source>
        <dbReference type="Ensembl" id="ENSAZOP00000006000.1"/>
    </source>
</evidence>
<keyword evidence="8" id="KW-0325">Glycoprotein</keyword>
<comment type="subcellular location">
    <subcellularLocation>
        <location evidence="2">Endoplasmic reticulum membrane</location>
        <topology evidence="2">Multi-pass membrane protein</topology>
    </subcellularLocation>
    <subcellularLocation>
        <location evidence="1">Nucleus envelope</location>
    </subcellularLocation>
</comment>
<evidence type="ECO:0000256" key="5">
    <source>
        <dbReference type="ARBA" id="ARBA00022824"/>
    </source>
</evidence>
<evidence type="ECO:0000256" key="4">
    <source>
        <dbReference type="ARBA" id="ARBA00022692"/>
    </source>
</evidence>
<dbReference type="PANTHER" id="PTHR22779">
    <property type="entry name" value="SD17342P"/>
    <property type="match status" value="1"/>
</dbReference>
<sequence length="251" mass="26562">MEPPVTTESRRRRQSAAPAAAAALQRPLAGRTPPPALEGSPARSPSASGCRPAAVAMAAGRWLVDGGACQRAALSYWSRRGEEGGAGEAMEGGEASGGLLQQILSLRLVPRSGNGTAAYSNPLAAFSEMWYGVFLWALVSSLSFHVPAALLALFTLRRHKYGRFMSLGLLLMGIVGPITAGILTSAAIAGVYRAAGKNMIPFEALILGLFRHWMSCLGAAPRCLQQQSQGMCECAQLFLGLWRRSVFLNSS</sequence>
<keyword evidence="4 12" id="KW-0812">Transmembrane</keyword>
<accession>A0A8B9UB81</accession>
<evidence type="ECO:0000256" key="9">
    <source>
        <dbReference type="ARBA" id="ARBA00023242"/>
    </source>
</evidence>
<keyword evidence="7 12" id="KW-0472">Membrane</keyword>
<keyword evidence="14" id="KW-1185">Reference proteome</keyword>
<keyword evidence="6 12" id="KW-1133">Transmembrane helix</keyword>
<proteinExistence type="inferred from homology"/>
<protein>
    <recommendedName>
        <fullName evidence="10">Transmembrane protein 170A</fullName>
    </recommendedName>
</protein>
<feature type="transmembrane region" description="Helical" evidence="12">
    <location>
        <begin position="129"/>
        <end position="156"/>
    </location>
</feature>
<feature type="compositionally biased region" description="Low complexity" evidence="11">
    <location>
        <begin position="15"/>
        <end position="29"/>
    </location>
</feature>
<keyword evidence="9" id="KW-0539">Nucleus</keyword>
<evidence type="ECO:0000256" key="12">
    <source>
        <dbReference type="SAM" id="Phobius"/>
    </source>
</evidence>
<name>A0A8B9UB81_9AVES</name>
<evidence type="ECO:0000256" key="11">
    <source>
        <dbReference type="SAM" id="MobiDB-lite"/>
    </source>
</evidence>
<organism evidence="13 14">
    <name type="scientific">Anas zonorhyncha</name>
    <name type="common">Eastern spot-billed duck</name>
    <dbReference type="NCBI Taxonomy" id="75864"/>
    <lineage>
        <taxon>Eukaryota</taxon>
        <taxon>Metazoa</taxon>
        <taxon>Chordata</taxon>
        <taxon>Craniata</taxon>
        <taxon>Vertebrata</taxon>
        <taxon>Euteleostomi</taxon>
        <taxon>Archelosauria</taxon>
        <taxon>Archosauria</taxon>
        <taxon>Dinosauria</taxon>
        <taxon>Saurischia</taxon>
        <taxon>Theropoda</taxon>
        <taxon>Coelurosauria</taxon>
        <taxon>Aves</taxon>
        <taxon>Neognathae</taxon>
        <taxon>Galloanserae</taxon>
        <taxon>Anseriformes</taxon>
        <taxon>Anatidae</taxon>
        <taxon>Anatinae</taxon>
        <taxon>Anas</taxon>
    </lineage>
</organism>
<evidence type="ECO:0000256" key="3">
    <source>
        <dbReference type="ARBA" id="ARBA00006325"/>
    </source>
</evidence>
<dbReference type="Pfam" id="PF10190">
    <property type="entry name" value="Tmemb_170"/>
    <property type="match status" value="1"/>
</dbReference>
<evidence type="ECO:0000256" key="10">
    <source>
        <dbReference type="ARBA" id="ARBA00040097"/>
    </source>
</evidence>
<dbReference type="Ensembl" id="ENSAZOT00000006420.1">
    <property type="protein sequence ID" value="ENSAZOP00000006000.1"/>
    <property type="gene ID" value="ENSAZOG00000003877.1"/>
</dbReference>
<feature type="region of interest" description="Disordered" evidence="11">
    <location>
        <begin position="1"/>
        <end position="49"/>
    </location>
</feature>
<feature type="transmembrane region" description="Helical" evidence="12">
    <location>
        <begin position="168"/>
        <end position="192"/>
    </location>
</feature>
<dbReference type="AlphaFoldDB" id="A0A8B9UB81"/>
<dbReference type="GO" id="GO:0071786">
    <property type="term" value="P:endoplasmic reticulum tubular network organization"/>
    <property type="evidence" value="ECO:0007669"/>
    <property type="project" value="TreeGrafter"/>
</dbReference>
<dbReference type="InterPro" id="IPR019334">
    <property type="entry name" value="TMEM170A/B/YPR153W-like"/>
</dbReference>
<evidence type="ECO:0000256" key="2">
    <source>
        <dbReference type="ARBA" id="ARBA00004477"/>
    </source>
</evidence>
<reference evidence="13" key="1">
    <citation type="submission" date="2025-08" db="UniProtKB">
        <authorList>
            <consortium name="Ensembl"/>
        </authorList>
    </citation>
    <scope>IDENTIFICATION</scope>
</reference>
<keyword evidence="5" id="KW-0256">Endoplasmic reticulum</keyword>
<dbReference type="GO" id="GO:0005789">
    <property type="term" value="C:endoplasmic reticulum membrane"/>
    <property type="evidence" value="ECO:0007669"/>
    <property type="project" value="UniProtKB-SubCell"/>
</dbReference>